<feature type="domain" description="Major facilitator superfamily (MFS) profile" evidence="8">
    <location>
        <begin position="18"/>
        <end position="471"/>
    </location>
</feature>
<dbReference type="PROSITE" id="PS50850">
    <property type="entry name" value="MFS"/>
    <property type="match status" value="1"/>
</dbReference>
<protein>
    <submittedName>
        <fullName evidence="9">MFS transporter</fullName>
    </submittedName>
</protein>
<feature type="transmembrane region" description="Helical" evidence="7">
    <location>
        <begin position="54"/>
        <end position="72"/>
    </location>
</feature>
<proteinExistence type="predicted"/>
<dbReference type="Proteomes" id="UP000295075">
    <property type="component" value="Unassembled WGS sequence"/>
</dbReference>
<keyword evidence="3" id="KW-1003">Cell membrane</keyword>
<comment type="subcellular location">
    <subcellularLocation>
        <location evidence="1">Cell membrane</location>
        <topology evidence="1">Multi-pass membrane protein</topology>
    </subcellularLocation>
</comment>
<keyword evidence="4 7" id="KW-0812">Transmembrane</keyword>
<dbReference type="PRINTS" id="PR01036">
    <property type="entry name" value="TCRTETB"/>
</dbReference>
<evidence type="ECO:0000256" key="5">
    <source>
        <dbReference type="ARBA" id="ARBA00022989"/>
    </source>
</evidence>
<evidence type="ECO:0000256" key="1">
    <source>
        <dbReference type="ARBA" id="ARBA00004651"/>
    </source>
</evidence>
<feature type="transmembrane region" description="Helical" evidence="7">
    <location>
        <begin position="305"/>
        <end position="325"/>
    </location>
</feature>
<dbReference type="PANTHER" id="PTHR42718">
    <property type="entry name" value="MAJOR FACILITATOR SUPERFAMILY MULTIDRUG TRANSPORTER MFSC"/>
    <property type="match status" value="1"/>
</dbReference>
<feature type="transmembrane region" description="Helical" evidence="7">
    <location>
        <begin position="84"/>
        <end position="103"/>
    </location>
</feature>
<dbReference type="AlphaFoldDB" id="A0A4R4P2D8"/>
<feature type="transmembrane region" description="Helical" evidence="7">
    <location>
        <begin position="16"/>
        <end position="34"/>
    </location>
</feature>
<name>A0A4R4P2D8_9ACTN</name>
<evidence type="ECO:0000313" key="9">
    <source>
        <dbReference type="EMBL" id="TDC14112.1"/>
    </source>
</evidence>
<comment type="caution">
    <text evidence="9">The sequence shown here is derived from an EMBL/GenBank/DDBJ whole genome shotgun (WGS) entry which is preliminary data.</text>
</comment>
<dbReference type="Gene3D" id="1.20.1250.20">
    <property type="entry name" value="MFS general substrate transporter like domains"/>
    <property type="match status" value="1"/>
</dbReference>
<dbReference type="Gene3D" id="1.20.1720.10">
    <property type="entry name" value="Multidrug resistance protein D"/>
    <property type="match status" value="1"/>
</dbReference>
<dbReference type="GO" id="GO:0022857">
    <property type="term" value="F:transmembrane transporter activity"/>
    <property type="evidence" value="ECO:0007669"/>
    <property type="project" value="InterPro"/>
</dbReference>
<evidence type="ECO:0000256" key="7">
    <source>
        <dbReference type="SAM" id="Phobius"/>
    </source>
</evidence>
<dbReference type="SUPFAM" id="SSF103473">
    <property type="entry name" value="MFS general substrate transporter"/>
    <property type="match status" value="1"/>
</dbReference>
<organism evidence="9 10">
    <name type="scientific">Kribbella albertanoniae</name>
    <dbReference type="NCBI Taxonomy" id="1266829"/>
    <lineage>
        <taxon>Bacteria</taxon>
        <taxon>Bacillati</taxon>
        <taxon>Actinomycetota</taxon>
        <taxon>Actinomycetes</taxon>
        <taxon>Propionibacteriales</taxon>
        <taxon>Kribbellaceae</taxon>
        <taxon>Kribbella</taxon>
    </lineage>
</organism>
<dbReference type="InterPro" id="IPR020846">
    <property type="entry name" value="MFS_dom"/>
</dbReference>
<dbReference type="OrthoDB" id="4172724at2"/>
<evidence type="ECO:0000313" key="10">
    <source>
        <dbReference type="Proteomes" id="UP000295075"/>
    </source>
</evidence>
<dbReference type="EMBL" id="SMKA01000477">
    <property type="protein sequence ID" value="TDC14112.1"/>
    <property type="molecule type" value="Genomic_DNA"/>
</dbReference>
<feature type="transmembrane region" description="Helical" evidence="7">
    <location>
        <begin position="405"/>
        <end position="424"/>
    </location>
</feature>
<reference evidence="9 10" key="1">
    <citation type="submission" date="2019-03" db="EMBL/GenBank/DDBJ databases">
        <title>Draft genome sequences of novel Actinobacteria.</title>
        <authorList>
            <person name="Sahin N."/>
            <person name="Ay H."/>
            <person name="Saygin H."/>
        </authorList>
    </citation>
    <scope>NUCLEOTIDE SEQUENCE [LARGE SCALE GENOMIC DNA]</scope>
    <source>
        <strain evidence="9 10">JCM 30547</strain>
    </source>
</reference>
<feature type="transmembrane region" description="Helical" evidence="7">
    <location>
        <begin position="271"/>
        <end position="293"/>
    </location>
</feature>
<evidence type="ECO:0000256" key="3">
    <source>
        <dbReference type="ARBA" id="ARBA00022475"/>
    </source>
</evidence>
<feature type="transmembrane region" description="Helical" evidence="7">
    <location>
        <begin position="142"/>
        <end position="165"/>
    </location>
</feature>
<dbReference type="PANTHER" id="PTHR42718:SF47">
    <property type="entry name" value="METHYL VIOLOGEN RESISTANCE PROTEIN SMVA"/>
    <property type="match status" value="1"/>
</dbReference>
<dbReference type="InterPro" id="IPR011701">
    <property type="entry name" value="MFS"/>
</dbReference>
<dbReference type="Pfam" id="PF07690">
    <property type="entry name" value="MFS_1"/>
    <property type="match status" value="1"/>
</dbReference>
<feature type="transmembrane region" description="Helical" evidence="7">
    <location>
        <begin position="337"/>
        <end position="360"/>
    </location>
</feature>
<dbReference type="InterPro" id="IPR036259">
    <property type="entry name" value="MFS_trans_sf"/>
</dbReference>
<sequence length="482" mass="49352">MTSTNVEVVRAGRREWVGLGVLALPALLASLELTVTHLALPSIAADLHPSGSELLWIVDVYAFLLAGSLITMGTLGDRIGRRRLLLGGAALYGVASVLAAFATGPAVLIAARALMGIAGSTLMPSVIALVAAMFKNPGQRSVAIGIVVASVSGGTAIGPLVGGWLLDSFHWGAVFLIGLPVMVALLIAGPRLLPEYRAPGRKRLDLLSAALSMGAILPIVYGLKQLAADGFAWPWLIAVAGGVIVGVVFVVRQRRLADPMIDLRLFTNRVFSTASIALALAIFVLWAVNYGIAQFLQLVHGLDPLTAGLWTAPSAVGTIAGSLLAPRFARRVSPGTVIAGGLTLAAAGFAVLVATGPLALLVTGSIIISAGLAPTMALATDLIIGAAPTERAGTAAAIASTAPQLGGALGIALLGSLITITYRHQTGAADLTREALSAAPAREAFTNAFHLSATVSAALLLITAALTTRHLRTPNADQPVRR</sequence>
<dbReference type="CDD" id="cd17321">
    <property type="entry name" value="MFS_MMR_MDR_like"/>
    <property type="match status" value="1"/>
</dbReference>
<keyword evidence="10" id="KW-1185">Reference proteome</keyword>
<accession>A0A4R4P2D8</accession>
<feature type="transmembrane region" description="Helical" evidence="7">
    <location>
        <begin position="366"/>
        <end position="384"/>
    </location>
</feature>
<feature type="transmembrane region" description="Helical" evidence="7">
    <location>
        <begin position="444"/>
        <end position="466"/>
    </location>
</feature>
<keyword evidence="5 7" id="KW-1133">Transmembrane helix</keyword>
<feature type="transmembrane region" description="Helical" evidence="7">
    <location>
        <begin position="233"/>
        <end position="251"/>
    </location>
</feature>
<keyword evidence="2" id="KW-0813">Transport</keyword>
<feature type="transmembrane region" description="Helical" evidence="7">
    <location>
        <begin position="204"/>
        <end position="221"/>
    </location>
</feature>
<evidence type="ECO:0000256" key="6">
    <source>
        <dbReference type="ARBA" id="ARBA00023136"/>
    </source>
</evidence>
<feature type="transmembrane region" description="Helical" evidence="7">
    <location>
        <begin position="109"/>
        <end position="130"/>
    </location>
</feature>
<gene>
    <name evidence="9" type="ORF">E1261_44230</name>
</gene>
<evidence type="ECO:0000256" key="2">
    <source>
        <dbReference type="ARBA" id="ARBA00022448"/>
    </source>
</evidence>
<dbReference type="RefSeq" id="WP_132416287.1">
    <property type="nucleotide sequence ID" value="NZ_SMKA01000477.1"/>
</dbReference>
<evidence type="ECO:0000256" key="4">
    <source>
        <dbReference type="ARBA" id="ARBA00022692"/>
    </source>
</evidence>
<dbReference type="GO" id="GO:0005886">
    <property type="term" value="C:plasma membrane"/>
    <property type="evidence" value="ECO:0007669"/>
    <property type="project" value="UniProtKB-SubCell"/>
</dbReference>
<keyword evidence="6 7" id="KW-0472">Membrane</keyword>
<feature type="transmembrane region" description="Helical" evidence="7">
    <location>
        <begin position="171"/>
        <end position="192"/>
    </location>
</feature>
<evidence type="ECO:0000259" key="8">
    <source>
        <dbReference type="PROSITE" id="PS50850"/>
    </source>
</evidence>